<proteinExistence type="predicted"/>
<organism evidence="2">
    <name type="scientific">uncultured Caudovirales phage</name>
    <dbReference type="NCBI Taxonomy" id="2100421"/>
    <lineage>
        <taxon>Viruses</taxon>
        <taxon>Duplodnaviria</taxon>
        <taxon>Heunggongvirae</taxon>
        <taxon>Uroviricota</taxon>
        <taxon>Caudoviricetes</taxon>
        <taxon>Peduoviridae</taxon>
        <taxon>Maltschvirus</taxon>
        <taxon>Maltschvirus maltsch</taxon>
    </lineage>
</organism>
<name>A0A6J5RVS0_9CAUD</name>
<reference evidence="2" key="1">
    <citation type="submission" date="2020-05" db="EMBL/GenBank/DDBJ databases">
        <authorList>
            <person name="Chiriac C."/>
            <person name="Salcher M."/>
            <person name="Ghai R."/>
            <person name="Kavagutti S V."/>
        </authorList>
    </citation>
    <scope>NUCLEOTIDE SEQUENCE</scope>
</reference>
<dbReference type="InterPro" id="IPR027417">
    <property type="entry name" value="P-loop_NTPase"/>
</dbReference>
<gene>
    <name evidence="2" type="ORF">UFOVP1305_86</name>
    <name evidence="1" type="ORF">UFOVP896_31</name>
</gene>
<accession>A0A6J5RVS0</accession>
<dbReference type="EMBL" id="LR797254">
    <property type="protein sequence ID" value="CAB4198417.1"/>
    <property type="molecule type" value="Genomic_DNA"/>
</dbReference>
<dbReference type="SUPFAM" id="SSF52540">
    <property type="entry name" value="P-loop containing nucleoside triphosphate hydrolases"/>
    <property type="match status" value="1"/>
</dbReference>
<sequence length="263" mass="28627">MTSTYSKTGKTHVIDVIGTRHGVGATTNALMLAIAGAHRGFAVRLHTNDHSIDFTAQAVGSKISTGVASIRQISPIESFHADGFGGSIEFETTAPTRDTEDHGVDIVVVDHSADLYDLTLLRALQFDATHTRVICCDAGDLSSLRRIETAPDFDEMIVRTPWAEDGFIDIVTLTDIDDDLPLFEATCEEYDLLLSEELAQSWRKKSDAELAFALRLWDAPVHSVQESDIIRASSSLGLLEQSQVTYKSDLFKAALDIIDGTGA</sequence>
<protein>
    <submittedName>
        <fullName evidence="2">Uncharacterized protein</fullName>
    </submittedName>
</protein>
<evidence type="ECO:0000313" key="1">
    <source>
        <dbReference type="EMBL" id="CAB4169527.1"/>
    </source>
</evidence>
<dbReference type="EMBL" id="LR796844">
    <property type="protein sequence ID" value="CAB4169527.1"/>
    <property type="molecule type" value="Genomic_DNA"/>
</dbReference>
<evidence type="ECO:0000313" key="2">
    <source>
        <dbReference type="EMBL" id="CAB4198417.1"/>
    </source>
</evidence>